<dbReference type="EMBL" id="VSRR010103193">
    <property type="protein sequence ID" value="MPC95691.1"/>
    <property type="molecule type" value="Genomic_DNA"/>
</dbReference>
<proteinExistence type="predicted"/>
<dbReference type="Proteomes" id="UP000324222">
    <property type="component" value="Unassembled WGS sequence"/>
</dbReference>
<gene>
    <name evidence="1" type="ORF">E2C01_090914</name>
</gene>
<dbReference type="Gene3D" id="3.40.190.10">
    <property type="entry name" value="Periplasmic binding protein-like II"/>
    <property type="match status" value="1"/>
</dbReference>
<evidence type="ECO:0000313" key="1">
    <source>
        <dbReference type="EMBL" id="MPC95691.1"/>
    </source>
</evidence>
<comment type="caution">
    <text evidence="1">The sequence shown here is derived from an EMBL/GenBank/DDBJ whole genome shotgun (WGS) entry which is preliminary data.</text>
</comment>
<protein>
    <submittedName>
        <fullName evidence="1">Uncharacterized protein</fullName>
    </submittedName>
</protein>
<reference evidence="1 2" key="1">
    <citation type="submission" date="2019-05" db="EMBL/GenBank/DDBJ databases">
        <title>Another draft genome of Portunus trituberculatus and its Hox gene families provides insights of decapod evolution.</title>
        <authorList>
            <person name="Jeong J.-H."/>
            <person name="Song I."/>
            <person name="Kim S."/>
            <person name="Choi T."/>
            <person name="Kim D."/>
            <person name="Ryu S."/>
            <person name="Kim W."/>
        </authorList>
    </citation>
    <scope>NUCLEOTIDE SEQUENCE [LARGE SCALE GENOMIC DNA]</scope>
    <source>
        <tissue evidence="1">Muscle</tissue>
    </source>
</reference>
<dbReference type="AlphaFoldDB" id="A0A5B7JCM1"/>
<accession>A0A5B7JCM1</accession>
<keyword evidence="2" id="KW-1185">Reference proteome</keyword>
<organism evidence="1 2">
    <name type="scientific">Portunus trituberculatus</name>
    <name type="common">Swimming crab</name>
    <name type="synonym">Neptunus trituberculatus</name>
    <dbReference type="NCBI Taxonomy" id="210409"/>
    <lineage>
        <taxon>Eukaryota</taxon>
        <taxon>Metazoa</taxon>
        <taxon>Ecdysozoa</taxon>
        <taxon>Arthropoda</taxon>
        <taxon>Crustacea</taxon>
        <taxon>Multicrustacea</taxon>
        <taxon>Malacostraca</taxon>
        <taxon>Eumalacostraca</taxon>
        <taxon>Eucarida</taxon>
        <taxon>Decapoda</taxon>
        <taxon>Pleocyemata</taxon>
        <taxon>Brachyura</taxon>
        <taxon>Eubrachyura</taxon>
        <taxon>Portunoidea</taxon>
        <taxon>Portunidae</taxon>
        <taxon>Portuninae</taxon>
        <taxon>Portunus</taxon>
    </lineage>
</organism>
<name>A0A5B7JCM1_PORTR</name>
<sequence length="90" mass="10078">MVRDVVDGVADMAVASLDITPERSVAVDFLLPISHTRYSLARFCVGLCSETLYCLTTRLFSKTTQMASRSSKNKRGPVQRCFRMSPIDCR</sequence>
<evidence type="ECO:0000313" key="2">
    <source>
        <dbReference type="Proteomes" id="UP000324222"/>
    </source>
</evidence>
<dbReference type="SUPFAM" id="SSF53850">
    <property type="entry name" value="Periplasmic binding protein-like II"/>
    <property type="match status" value="1"/>
</dbReference>